<gene>
    <name evidence="1" type="ORF">NC653_013154</name>
</gene>
<proteinExistence type="predicted"/>
<dbReference type="AlphaFoldDB" id="A0AAD6W2N6"/>
<dbReference type="Proteomes" id="UP001164929">
    <property type="component" value="Chromosome 5"/>
</dbReference>
<sequence length="98" mass="11320">MEVYNTRNQCPCTLLRQLGSNSIKDDASIALRRPPYHMLLWLGKIVKKITRMDERNLVGLTCSQNDDGPIVYSFLTEDREDTPPFTVRRCFNTSGQLR</sequence>
<reference evidence="1" key="1">
    <citation type="journal article" date="2023" name="Mol. Ecol. Resour.">
        <title>Chromosome-level genome assembly of a triploid poplar Populus alba 'Berolinensis'.</title>
        <authorList>
            <person name="Chen S."/>
            <person name="Yu Y."/>
            <person name="Wang X."/>
            <person name="Wang S."/>
            <person name="Zhang T."/>
            <person name="Zhou Y."/>
            <person name="He R."/>
            <person name="Meng N."/>
            <person name="Wang Y."/>
            <person name="Liu W."/>
            <person name="Liu Z."/>
            <person name="Liu J."/>
            <person name="Guo Q."/>
            <person name="Huang H."/>
            <person name="Sederoff R.R."/>
            <person name="Wang G."/>
            <person name="Qu G."/>
            <person name="Chen S."/>
        </authorList>
    </citation>
    <scope>NUCLEOTIDE SEQUENCE</scope>
    <source>
        <strain evidence="1">SC-2020</strain>
    </source>
</reference>
<dbReference type="EMBL" id="JAQIZT010000005">
    <property type="protein sequence ID" value="KAJ6996466.1"/>
    <property type="molecule type" value="Genomic_DNA"/>
</dbReference>
<comment type="caution">
    <text evidence="1">The sequence shown here is derived from an EMBL/GenBank/DDBJ whole genome shotgun (WGS) entry which is preliminary data.</text>
</comment>
<evidence type="ECO:0000313" key="1">
    <source>
        <dbReference type="EMBL" id="KAJ6996466.1"/>
    </source>
</evidence>
<organism evidence="1 2">
    <name type="scientific">Populus alba x Populus x berolinensis</name>
    <dbReference type="NCBI Taxonomy" id="444605"/>
    <lineage>
        <taxon>Eukaryota</taxon>
        <taxon>Viridiplantae</taxon>
        <taxon>Streptophyta</taxon>
        <taxon>Embryophyta</taxon>
        <taxon>Tracheophyta</taxon>
        <taxon>Spermatophyta</taxon>
        <taxon>Magnoliopsida</taxon>
        <taxon>eudicotyledons</taxon>
        <taxon>Gunneridae</taxon>
        <taxon>Pentapetalae</taxon>
        <taxon>rosids</taxon>
        <taxon>fabids</taxon>
        <taxon>Malpighiales</taxon>
        <taxon>Salicaceae</taxon>
        <taxon>Saliceae</taxon>
        <taxon>Populus</taxon>
    </lineage>
</organism>
<protein>
    <submittedName>
        <fullName evidence="1">Uncharacterized protein</fullName>
    </submittedName>
</protein>
<name>A0AAD6W2N6_9ROSI</name>
<keyword evidence="2" id="KW-1185">Reference proteome</keyword>
<accession>A0AAD6W2N6</accession>
<evidence type="ECO:0000313" key="2">
    <source>
        <dbReference type="Proteomes" id="UP001164929"/>
    </source>
</evidence>